<dbReference type="Gene3D" id="3.30.565.10">
    <property type="entry name" value="Histidine kinase-like ATPase, C-terminal domain"/>
    <property type="match status" value="1"/>
</dbReference>
<organism evidence="8 9">
    <name type="scientific">Albidovulum sediminis</name>
    <dbReference type="NCBI Taxonomy" id="3066345"/>
    <lineage>
        <taxon>Bacteria</taxon>
        <taxon>Pseudomonadati</taxon>
        <taxon>Pseudomonadota</taxon>
        <taxon>Alphaproteobacteria</taxon>
        <taxon>Rhodobacterales</taxon>
        <taxon>Paracoccaceae</taxon>
        <taxon>Albidovulum</taxon>
    </lineage>
</organism>
<accession>A0ABT2NPK9</accession>
<evidence type="ECO:0000256" key="4">
    <source>
        <dbReference type="SAM" id="Coils"/>
    </source>
</evidence>
<dbReference type="SMART" id="SM00387">
    <property type="entry name" value="HATPase_c"/>
    <property type="match status" value="1"/>
</dbReference>
<dbReference type="InterPro" id="IPR004358">
    <property type="entry name" value="Sig_transdc_His_kin-like_C"/>
</dbReference>
<dbReference type="CDD" id="cd00130">
    <property type="entry name" value="PAS"/>
    <property type="match status" value="1"/>
</dbReference>
<comment type="catalytic activity">
    <reaction evidence="1">
        <text>ATP + protein L-histidine = ADP + protein N-phospho-L-histidine.</text>
        <dbReference type="EC" id="2.7.13.3"/>
    </reaction>
</comment>
<dbReference type="InterPro" id="IPR005467">
    <property type="entry name" value="His_kinase_dom"/>
</dbReference>
<dbReference type="InterPro" id="IPR000014">
    <property type="entry name" value="PAS"/>
</dbReference>
<evidence type="ECO:0000256" key="2">
    <source>
        <dbReference type="ARBA" id="ARBA00012438"/>
    </source>
</evidence>
<dbReference type="InterPro" id="IPR035965">
    <property type="entry name" value="PAS-like_dom_sf"/>
</dbReference>
<evidence type="ECO:0000259" key="5">
    <source>
        <dbReference type="PROSITE" id="PS50109"/>
    </source>
</evidence>
<dbReference type="PANTHER" id="PTHR43065">
    <property type="entry name" value="SENSOR HISTIDINE KINASE"/>
    <property type="match status" value="1"/>
</dbReference>
<reference evidence="9" key="1">
    <citation type="submission" date="2023-07" db="EMBL/GenBank/DDBJ databases">
        <title>Defluviimonas sediminis sp. nov., isolated from mangrove sediment.</title>
        <authorList>
            <person name="Liu L."/>
            <person name="Li J."/>
            <person name="Huang Y."/>
            <person name="Pan J."/>
            <person name="Li M."/>
        </authorList>
    </citation>
    <scope>NUCLEOTIDE SEQUENCE [LARGE SCALE GENOMIC DNA]</scope>
    <source>
        <strain evidence="9">FT324</strain>
    </source>
</reference>
<evidence type="ECO:0000259" key="6">
    <source>
        <dbReference type="PROSITE" id="PS50110"/>
    </source>
</evidence>
<comment type="caution">
    <text evidence="8">The sequence shown here is derived from an EMBL/GenBank/DDBJ whole genome shotgun (WGS) entry which is preliminary data.</text>
</comment>
<feature type="domain" description="PAC" evidence="7">
    <location>
        <begin position="241"/>
        <end position="295"/>
    </location>
</feature>
<dbReference type="Pfam" id="PF12860">
    <property type="entry name" value="PAS_7"/>
    <property type="match status" value="1"/>
</dbReference>
<proteinExistence type="predicted"/>
<gene>
    <name evidence="8" type="ORF">N5I32_15190</name>
</gene>
<dbReference type="Proteomes" id="UP001205601">
    <property type="component" value="Unassembled WGS sequence"/>
</dbReference>
<dbReference type="PROSITE" id="PS50110">
    <property type="entry name" value="RESPONSE_REGULATORY"/>
    <property type="match status" value="1"/>
</dbReference>
<protein>
    <recommendedName>
        <fullName evidence="2">histidine kinase</fullName>
        <ecNumber evidence="2">2.7.13.3</ecNumber>
    </recommendedName>
</protein>
<feature type="coiled-coil region" evidence="4">
    <location>
        <begin position="147"/>
        <end position="177"/>
    </location>
</feature>
<dbReference type="PROSITE" id="PS50113">
    <property type="entry name" value="PAC"/>
    <property type="match status" value="1"/>
</dbReference>
<dbReference type="SUPFAM" id="SSF55785">
    <property type="entry name" value="PYP-like sensor domain (PAS domain)"/>
    <property type="match status" value="2"/>
</dbReference>
<dbReference type="InterPro" id="IPR001789">
    <property type="entry name" value="Sig_transdc_resp-reg_receiver"/>
</dbReference>
<keyword evidence="4" id="KW-0175">Coiled coil</keyword>
<evidence type="ECO:0000259" key="7">
    <source>
        <dbReference type="PROSITE" id="PS50113"/>
    </source>
</evidence>
<evidence type="ECO:0000256" key="3">
    <source>
        <dbReference type="PROSITE-ProRule" id="PRU00169"/>
    </source>
</evidence>
<dbReference type="InterPro" id="IPR013656">
    <property type="entry name" value="PAS_4"/>
</dbReference>
<dbReference type="SMART" id="SM00448">
    <property type="entry name" value="REC"/>
    <property type="match status" value="1"/>
</dbReference>
<dbReference type="PRINTS" id="PR00344">
    <property type="entry name" value="BCTRLSENSOR"/>
</dbReference>
<sequence length="641" mass="68623">MPAPNAQERMLQAGLNLIQQALSIFDSNLRLVVCNRKYQQMFDLPDDLVLPGATFEDTIRHLVMRGEYGEAGDTAEAVRQRVDQARTFQPHYMERVRSNGRTISVEGAPLAQGGWVTVYTDITEIKHQEALLRVRSAELSDQLLTHAERLAQANRALAATNAALEEAKRELTETEARTRLVTGMVPAHIAHVTPDFRYTFSNRKLSQLFPGSPSEIIGLSVPEALGEATFARIEPGLRRALAGEANVFETTHEGSGHRIRIALTPDHDIEGRVQGVYVLSADVTEETQARAALAQTAKRELAAQLTSGLAHDFANLLTIIMGLQGRLERIDGLSEEAAGIARATLAAARRGGTLLDRIARISGPSALHPAPTDLVACLADLKTMAGPILPQAIALDVTVHTLPEQVLLDPGALQDSLLNLILNARDAIGSRVGCITLSARPVRDTWLEIAVTDTGPGFSPEALQRALDPFFSTKGGEGSGLGLSMVYDQTKLAGGNVKLSNSPEGGASVTLRLPLRPVNARAAPALVLLVEDNEVIRTDVREMLRAMGHTVAEAGSVAEALELADLPGLGLVLSDIGLPGGANGVDLMAEIAKRKPELRRALMTSLPLGDTLRESAAGIPVLTKPFTFEELSAFLAQSEVG</sequence>
<evidence type="ECO:0000256" key="1">
    <source>
        <dbReference type="ARBA" id="ARBA00000085"/>
    </source>
</evidence>
<evidence type="ECO:0000313" key="8">
    <source>
        <dbReference type="EMBL" id="MCT8330862.1"/>
    </source>
</evidence>
<feature type="modified residue" description="4-aspartylphosphate" evidence="3">
    <location>
        <position position="575"/>
    </location>
</feature>
<keyword evidence="9" id="KW-1185">Reference proteome</keyword>
<dbReference type="PROSITE" id="PS50109">
    <property type="entry name" value="HIS_KIN"/>
    <property type="match status" value="1"/>
</dbReference>
<feature type="domain" description="Histidine kinase" evidence="5">
    <location>
        <begin position="308"/>
        <end position="517"/>
    </location>
</feature>
<dbReference type="Gene3D" id="3.40.50.2300">
    <property type="match status" value="1"/>
</dbReference>
<dbReference type="SUPFAM" id="SSF52172">
    <property type="entry name" value="CheY-like"/>
    <property type="match status" value="1"/>
</dbReference>
<keyword evidence="3" id="KW-0597">Phosphoprotein</keyword>
<dbReference type="InterPro" id="IPR036890">
    <property type="entry name" value="HATPase_C_sf"/>
</dbReference>
<dbReference type="InterPro" id="IPR000700">
    <property type="entry name" value="PAS-assoc_C"/>
</dbReference>
<dbReference type="EC" id="2.7.13.3" evidence="2"/>
<dbReference type="RefSeq" id="WP_261496761.1">
    <property type="nucleotide sequence ID" value="NZ_JAOCQF010000003.1"/>
</dbReference>
<dbReference type="SUPFAM" id="SSF55874">
    <property type="entry name" value="ATPase domain of HSP90 chaperone/DNA topoisomerase II/histidine kinase"/>
    <property type="match status" value="1"/>
</dbReference>
<dbReference type="EMBL" id="JAOCQF010000003">
    <property type="protein sequence ID" value="MCT8330862.1"/>
    <property type="molecule type" value="Genomic_DNA"/>
</dbReference>
<dbReference type="InterPro" id="IPR003594">
    <property type="entry name" value="HATPase_dom"/>
</dbReference>
<dbReference type="Pfam" id="PF02518">
    <property type="entry name" value="HATPase_c"/>
    <property type="match status" value="1"/>
</dbReference>
<feature type="domain" description="Response regulatory" evidence="6">
    <location>
        <begin position="526"/>
        <end position="639"/>
    </location>
</feature>
<name>A0ABT2NPK9_9RHOB</name>
<dbReference type="Gene3D" id="3.30.450.20">
    <property type="entry name" value="PAS domain"/>
    <property type="match status" value="2"/>
</dbReference>
<dbReference type="PANTHER" id="PTHR43065:SF42">
    <property type="entry name" value="TWO-COMPONENT SENSOR PPRA"/>
    <property type="match status" value="1"/>
</dbReference>
<dbReference type="Pfam" id="PF00072">
    <property type="entry name" value="Response_reg"/>
    <property type="match status" value="1"/>
</dbReference>
<evidence type="ECO:0000313" key="9">
    <source>
        <dbReference type="Proteomes" id="UP001205601"/>
    </source>
</evidence>
<dbReference type="InterPro" id="IPR011006">
    <property type="entry name" value="CheY-like_superfamily"/>
</dbReference>
<dbReference type="Pfam" id="PF08448">
    <property type="entry name" value="PAS_4"/>
    <property type="match status" value="1"/>
</dbReference>